<dbReference type="GO" id="GO:0006422">
    <property type="term" value="P:aspartyl-tRNA aminoacylation"/>
    <property type="evidence" value="ECO:0007669"/>
    <property type="project" value="UniProtKB-UniRule"/>
</dbReference>
<keyword evidence="7 9" id="KW-0648">Protein biosynthesis</keyword>
<dbReference type="SUPFAM" id="SSF50249">
    <property type="entry name" value="Nucleic acid-binding proteins"/>
    <property type="match status" value="1"/>
</dbReference>
<dbReference type="EC" id="6.1.1.12" evidence="9"/>
<comment type="caution">
    <text evidence="9">Lacks conserved residue(s) required for the propagation of feature annotation.</text>
</comment>
<dbReference type="InterPro" id="IPR004364">
    <property type="entry name" value="Aa-tRNA-synt_II"/>
</dbReference>
<keyword evidence="5 9" id="KW-0547">Nucleotide-binding</keyword>
<dbReference type="GO" id="GO:0017101">
    <property type="term" value="C:aminoacyl-tRNA synthetase multienzyme complex"/>
    <property type="evidence" value="ECO:0007669"/>
    <property type="project" value="TreeGrafter"/>
</dbReference>
<comment type="similarity">
    <text evidence="2 9">Belongs to the class-II aminoacyl-tRNA synthetase family. Type 2 subfamily.</text>
</comment>
<name>A0A3R9Q9T6_9CREN</name>
<dbReference type="GO" id="GO:0004815">
    <property type="term" value="F:aspartate-tRNA ligase activity"/>
    <property type="evidence" value="ECO:0007669"/>
    <property type="project" value="UniProtKB-UniRule"/>
</dbReference>
<keyword evidence="4 9" id="KW-0436">Ligase</keyword>
<dbReference type="EMBL" id="RCOR01000018">
    <property type="protein sequence ID" value="RSN69732.1"/>
    <property type="molecule type" value="Genomic_DNA"/>
</dbReference>
<protein>
    <recommendedName>
        <fullName evidence="9">Aspartate--tRNA ligase</fullName>
        <ecNumber evidence="9">6.1.1.12</ecNumber>
    </recommendedName>
    <alternativeName>
        <fullName evidence="9">Aspartyl-tRNA synthetase</fullName>
        <shortName evidence="9">AspRS</shortName>
    </alternativeName>
</protein>
<dbReference type="Proteomes" id="UP000278149">
    <property type="component" value="Unassembled WGS sequence"/>
</dbReference>
<dbReference type="SUPFAM" id="SSF55681">
    <property type="entry name" value="Class II aaRS and biotin synthetases"/>
    <property type="match status" value="1"/>
</dbReference>
<dbReference type="Gene3D" id="2.40.50.140">
    <property type="entry name" value="Nucleic acid-binding proteins"/>
    <property type="match status" value="1"/>
</dbReference>
<evidence type="ECO:0000256" key="1">
    <source>
        <dbReference type="ARBA" id="ARBA00004496"/>
    </source>
</evidence>
<keyword evidence="3 9" id="KW-0963">Cytoplasm</keyword>
<evidence type="ECO:0000256" key="5">
    <source>
        <dbReference type="ARBA" id="ARBA00022741"/>
    </source>
</evidence>
<dbReference type="InterPro" id="IPR004523">
    <property type="entry name" value="Asp-tRNA_synthase_2"/>
</dbReference>
<dbReference type="FunFam" id="3.30.930.10:FF:000038">
    <property type="entry name" value="Aspartate--tRNA ligase"/>
    <property type="match status" value="1"/>
</dbReference>
<organism evidence="11 12">
    <name type="scientific">Candidatus Korarchaeum cryptofilum</name>
    <dbReference type="NCBI Taxonomy" id="498846"/>
    <lineage>
        <taxon>Archaea</taxon>
        <taxon>Thermoproteota</taxon>
        <taxon>Candidatus Korarchaeia</taxon>
        <taxon>Candidatus Korarchaeales</taxon>
        <taxon>Candidatus Korarchaeaceae</taxon>
        <taxon>Candidatus Korarchaeum</taxon>
    </lineage>
</organism>
<feature type="binding site" evidence="9">
    <location>
        <position position="197"/>
    </location>
    <ligand>
        <name>L-aspartate</name>
        <dbReference type="ChEBI" id="CHEBI:29991"/>
    </ligand>
</feature>
<evidence type="ECO:0000256" key="6">
    <source>
        <dbReference type="ARBA" id="ARBA00022840"/>
    </source>
</evidence>
<dbReference type="InterPro" id="IPR002312">
    <property type="entry name" value="Asp/Asn-tRNA-synth_IIb"/>
</dbReference>
<keyword evidence="6 9" id="KW-0067">ATP-binding</keyword>
<dbReference type="GO" id="GO:0003723">
    <property type="term" value="F:RNA binding"/>
    <property type="evidence" value="ECO:0007669"/>
    <property type="project" value="TreeGrafter"/>
</dbReference>
<dbReference type="InterPro" id="IPR045864">
    <property type="entry name" value="aa-tRNA-synth_II/BPL/LPL"/>
</dbReference>
<dbReference type="InterPro" id="IPR006195">
    <property type="entry name" value="aa-tRNA-synth_II"/>
</dbReference>
<dbReference type="NCBIfam" id="TIGR00458">
    <property type="entry name" value="aspS_nondisc"/>
    <property type="match status" value="1"/>
</dbReference>
<dbReference type="GO" id="GO:0000287">
    <property type="term" value="F:magnesium ion binding"/>
    <property type="evidence" value="ECO:0007669"/>
    <property type="project" value="UniProtKB-UniRule"/>
</dbReference>
<evidence type="ECO:0000256" key="3">
    <source>
        <dbReference type="ARBA" id="ARBA00022490"/>
    </source>
</evidence>
<dbReference type="Gene3D" id="3.30.930.10">
    <property type="entry name" value="Bira Bifunctional Protein, Domain 2"/>
    <property type="match status" value="1"/>
</dbReference>
<comment type="subunit">
    <text evidence="9">Homodimer.</text>
</comment>
<feature type="binding site" evidence="9">
    <location>
        <position position="345"/>
    </location>
    <ligand>
        <name>L-aspartate</name>
        <dbReference type="ChEBI" id="CHEBI:29991"/>
    </ligand>
</feature>
<comment type="caution">
    <text evidence="11">The sequence shown here is derived from an EMBL/GenBank/DDBJ whole genome shotgun (WGS) entry which is preliminary data.</text>
</comment>
<keyword evidence="8 9" id="KW-0030">Aminoacyl-tRNA synthetase</keyword>
<evidence type="ECO:0000256" key="4">
    <source>
        <dbReference type="ARBA" id="ARBA00022598"/>
    </source>
</evidence>
<evidence type="ECO:0000256" key="7">
    <source>
        <dbReference type="ARBA" id="ARBA00022917"/>
    </source>
</evidence>
<feature type="binding site" evidence="9">
    <location>
        <position position="342"/>
    </location>
    <ligand>
        <name>Mg(2+)</name>
        <dbReference type="ChEBI" id="CHEBI:18420"/>
        <label>3</label>
    </ligand>
</feature>
<reference evidence="11 12" key="1">
    <citation type="submission" date="2018-10" db="EMBL/GenBank/DDBJ databases">
        <title>Co-occurring genomic capacity for anaerobic methane metabolism and dissimilatory sulfite reduction discovered in the Korarchaeota.</title>
        <authorList>
            <person name="Mckay L.J."/>
            <person name="Dlakic M."/>
            <person name="Fields M.W."/>
            <person name="Delmont T.O."/>
            <person name="Eren A.M."/>
            <person name="Jay Z.J."/>
            <person name="Klingelsmith K.B."/>
            <person name="Rusch D.B."/>
            <person name="Inskeep W.P."/>
        </authorList>
    </citation>
    <scope>NUCLEOTIDE SEQUENCE [LARGE SCALE GENOMIC DNA]</scope>
    <source>
        <strain evidence="11 12">WS</strain>
    </source>
</reference>
<feature type="binding site" evidence="9">
    <location>
        <begin position="205"/>
        <end position="207"/>
    </location>
    <ligand>
        <name>ATP</name>
        <dbReference type="ChEBI" id="CHEBI:30616"/>
    </ligand>
</feature>
<evidence type="ECO:0000313" key="11">
    <source>
        <dbReference type="EMBL" id="RSN69732.1"/>
    </source>
</evidence>
<dbReference type="InterPro" id="IPR012340">
    <property type="entry name" value="NA-bd_OB-fold"/>
</dbReference>
<evidence type="ECO:0000256" key="2">
    <source>
        <dbReference type="ARBA" id="ARBA00005312"/>
    </source>
</evidence>
<feature type="binding site" evidence="9">
    <location>
        <begin position="390"/>
        <end position="393"/>
    </location>
    <ligand>
        <name>ATP</name>
        <dbReference type="ChEBI" id="CHEBI:30616"/>
    </ligand>
</feature>
<evidence type="ECO:0000313" key="12">
    <source>
        <dbReference type="Proteomes" id="UP000278149"/>
    </source>
</evidence>
<dbReference type="Pfam" id="PF01336">
    <property type="entry name" value="tRNA_anti-codon"/>
    <property type="match status" value="1"/>
</dbReference>
<feature type="binding site" evidence="9">
    <location>
        <position position="153"/>
    </location>
    <ligand>
        <name>L-aspartate</name>
        <dbReference type="ChEBI" id="CHEBI:29991"/>
    </ligand>
</feature>
<accession>A0A3R9Q9T6</accession>
<comment type="subcellular location">
    <subcellularLocation>
        <location evidence="1 9">Cytoplasm</location>
    </subcellularLocation>
</comment>
<comment type="function">
    <text evidence="9">Catalyzes the attachment of L-aspartate to tRNA(Asp) in a two-step reaction: L-aspartate is first activated by ATP to form Asp-AMP and then transferred to the acceptor end of tRNA(Asp).</text>
</comment>
<dbReference type="PANTHER" id="PTHR43450">
    <property type="entry name" value="ASPARTYL-TRNA SYNTHETASE"/>
    <property type="match status" value="1"/>
</dbReference>
<feature type="domain" description="Aminoacyl-transfer RNA synthetases class-II family profile" evidence="10">
    <location>
        <begin position="120"/>
        <end position="419"/>
    </location>
</feature>
<proteinExistence type="inferred from homology"/>
<dbReference type="GO" id="GO:0005829">
    <property type="term" value="C:cytosol"/>
    <property type="evidence" value="ECO:0007669"/>
    <property type="project" value="TreeGrafter"/>
</dbReference>
<feature type="binding site" evidence="9">
    <location>
        <begin position="197"/>
        <end position="199"/>
    </location>
    <ligand>
        <name>ATP</name>
        <dbReference type="ChEBI" id="CHEBI:30616"/>
    </ligand>
</feature>
<feature type="binding site" evidence="9">
    <location>
        <position position="345"/>
    </location>
    <ligand>
        <name>Mg(2+)</name>
        <dbReference type="ChEBI" id="CHEBI:18420"/>
        <label>2</label>
    </ligand>
</feature>
<keyword evidence="9" id="KW-0460">Magnesium</keyword>
<feature type="binding site" evidence="9">
    <location>
        <position position="349"/>
    </location>
    <ligand>
        <name>L-aspartate</name>
        <dbReference type="ChEBI" id="CHEBI:29991"/>
    </ligand>
</feature>
<dbReference type="GO" id="GO:0005524">
    <property type="term" value="F:ATP binding"/>
    <property type="evidence" value="ECO:0007669"/>
    <property type="project" value="UniProtKB-UniRule"/>
</dbReference>
<dbReference type="PANTHER" id="PTHR43450:SF1">
    <property type="entry name" value="ASPARTATE--TRNA LIGASE, CYTOPLASMIC"/>
    <property type="match status" value="1"/>
</dbReference>
<evidence type="ECO:0000256" key="8">
    <source>
        <dbReference type="ARBA" id="ARBA00023146"/>
    </source>
</evidence>
<comment type="cofactor">
    <cofactor evidence="9">
        <name>Mg(2+)</name>
        <dbReference type="ChEBI" id="CHEBI:18420"/>
    </cofactor>
    <text evidence="9">Binds 3 Mg(2+) cations per subunit. The strongest magnesium site (Mg1) is bound to the beta- and gamma-phosphates of ATP and four water molecules complete its coordination sphere.</text>
</comment>
<comment type="catalytic activity">
    <reaction evidence="9">
        <text>tRNA(Asp) + L-aspartate + ATP = L-aspartyl-tRNA(Asp) + AMP + diphosphate</text>
        <dbReference type="Rhea" id="RHEA:19649"/>
        <dbReference type="Rhea" id="RHEA-COMP:9660"/>
        <dbReference type="Rhea" id="RHEA-COMP:9678"/>
        <dbReference type="ChEBI" id="CHEBI:29991"/>
        <dbReference type="ChEBI" id="CHEBI:30616"/>
        <dbReference type="ChEBI" id="CHEBI:33019"/>
        <dbReference type="ChEBI" id="CHEBI:78442"/>
        <dbReference type="ChEBI" id="CHEBI:78516"/>
        <dbReference type="ChEBI" id="CHEBI:456215"/>
        <dbReference type="EC" id="6.1.1.12"/>
    </reaction>
</comment>
<evidence type="ECO:0000259" key="10">
    <source>
        <dbReference type="PROSITE" id="PS50862"/>
    </source>
</evidence>
<dbReference type="PROSITE" id="PS50862">
    <property type="entry name" value="AA_TRNA_LIGASE_II"/>
    <property type="match status" value="1"/>
</dbReference>
<keyword evidence="9" id="KW-0479">Metal-binding</keyword>
<evidence type="ECO:0000256" key="9">
    <source>
        <dbReference type="HAMAP-Rule" id="MF_02075"/>
    </source>
</evidence>
<dbReference type="HAMAP" id="MF_02075">
    <property type="entry name" value="Asp_tRNA_synth_type2"/>
    <property type="match status" value="1"/>
</dbReference>
<dbReference type="Pfam" id="PF00152">
    <property type="entry name" value="tRNA-synt_2"/>
    <property type="match status" value="1"/>
</dbReference>
<gene>
    <name evidence="9 11" type="primary">aspS</name>
    <name evidence="11" type="ORF">D9Q81_03050</name>
</gene>
<feature type="binding site" evidence="9">
    <location>
        <position position="342"/>
    </location>
    <ligand>
        <name>ATP</name>
        <dbReference type="ChEBI" id="CHEBI:30616"/>
    </ligand>
</feature>
<dbReference type="InterPro" id="IPR004365">
    <property type="entry name" value="NA-bd_OB_tRNA"/>
</dbReference>
<sequence>MRVHGWVSEARNLGKVRFIVIRNWNERIQITLKRGMVEDSLFDLTENLTQESVIEVVGKEVKEKIAVGADREVIPERIIVHSLANPQLPLDPNWKVPAQVPTRFDNRPLDLRRPEIQAIFKIESSLLDGMEDWLRRNGFIRVFTPALIGAASESGAEVFKVLYFDKEAYLRQDPQLHRQLTILGGFERIYDLGTNWRAELSRTPRHLSEFRSLAVELAFIENEQDTMRVEEQIIREGIKRVVEERSKELELLNVDLDVPKVPFPELRFPKIYEILEEYGKIIEYGEDYDTESERLLWQYVRENYESDFFFVNRFPFKVKPFYVMKEDDTWARSVDLLYKGLELSSGGQREHRYDVLISQIREKGLDPRSLEWFTKFFAYGAPPHGGFAIGIERLLMKMLELSSVKEASLFPRDPDRILP</sequence>
<dbReference type="AlphaFoldDB" id="A0A3R9Q9T6"/>
<feature type="binding site" evidence="9">
    <location>
        <position position="342"/>
    </location>
    <ligand>
        <name>Mg(2+)</name>
        <dbReference type="ChEBI" id="CHEBI:18420"/>
        <label>2</label>
    </ligand>
</feature>
<dbReference type="NCBIfam" id="NF003483">
    <property type="entry name" value="PRK05159.1"/>
    <property type="match status" value="1"/>
</dbReference>
<dbReference type="PRINTS" id="PR01042">
    <property type="entry name" value="TRNASYNTHASP"/>
</dbReference>